<dbReference type="Gene3D" id="1.10.260.40">
    <property type="entry name" value="lambda repressor-like DNA-binding domains"/>
    <property type="match status" value="1"/>
</dbReference>
<dbReference type="PANTHER" id="PTHR46558">
    <property type="entry name" value="TRACRIPTIONAL REGULATORY PROTEIN-RELATED-RELATED"/>
    <property type="match status" value="1"/>
</dbReference>
<evidence type="ECO:0000256" key="1">
    <source>
        <dbReference type="ARBA" id="ARBA00023125"/>
    </source>
</evidence>
<dbReference type="CDD" id="cd00093">
    <property type="entry name" value="HTH_XRE"/>
    <property type="match status" value="1"/>
</dbReference>
<protein>
    <submittedName>
        <fullName evidence="3">Helix-turn-helix transcriptional regulator</fullName>
    </submittedName>
</protein>
<dbReference type="Pfam" id="PF01381">
    <property type="entry name" value="HTH_3"/>
    <property type="match status" value="1"/>
</dbReference>
<dbReference type="RefSeq" id="WP_204657263.1">
    <property type="nucleotide sequence ID" value="NZ_CP056775.1"/>
</dbReference>
<dbReference type="EMBL" id="CP056775">
    <property type="protein sequence ID" value="QRR02374.1"/>
    <property type="molecule type" value="Genomic_DNA"/>
</dbReference>
<reference evidence="3 4" key="1">
    <citation type="submission" date="2020-06" db="EMBL/GenBank/DDBJ databases">
        <title>Dyadobacter sandarakinus sp. nov., isolated from the soil of the Arctic Yellow River Station.</title>
        <authorList>
            <person name="Zhang Y."/>
            <person name="Peng F."/>
        </authorList>
    </citation>
    <scope>NUCLEOTIDE SEQUENCE [LARGE SCALE GENOMIC DNA]</scope>
    <source>
        <strain evidence="3 4">Q3-56</strain>
    </source>
</reference>
<name>A0ABX7I8E8_9BACT</name>
<evidence type="ECO:0000313" key="3">
    <source>
        <dbReference type="EMBL" id="QRR02374.1"/>
    </source>
</evidence>
<dbReference type="SMART" id="SM00530">
    <property type="entry name" value="HTH_XRE"/>
    <property type="match status" value="1"/>
</dbReference>
<dbReference type="PANTHER" id="PTHR46558:SF11">
    <property type="entry name" value="HTH-TYPE TRANSCRIPTIONAL REGULATOR XRE"/>
    <property type="match status" value="1"/>
</dbReference>
<dbReference type="Proteomes" id="UP000612680">
    <property type="component" value="Chromosome"/>
</dbReference>
<keyword evidence="1" id="KW-0238">DNA-binding</keyword>
<evidence type="ECO:0000313" key="4">
    <source>
        <dbReference type="Proteomes" id="UP000612680"/>
    </source>
</evidence>
<accession>A0ABX7I8E8</accession>
<keyword evidence="4" id="KW-1185">Reference proteome</keyword>
<feature type="domain" description="HTH cro/C1-type" evidence="2">
    <location>
        <begin position="7"/>
        <end position="61"/>
    </location>
</feature>
<dbReference type="InterPro" id="IPR001387">
    <property type="entry name" value="Cro/C1-type_HTH"/>
</dbReference>
<organism evidence="3 4">
    <name type="scientific">Dyadobacter sandarakinus</name>
    <dbReference type="NCBI Taxonomy" id="2747268"/>
    <lineage>
        <taxon>Bacteria</taxon>
        <taxon>Pseudomonadati</taxon>
        <taxon>Bacteroidota</taxon>
        <taxon>Cytophagia</taxon>
        <taxon>Cytophagales</taxon>
        <taxon>Spirosomataceae</taxon>
        <taxon>Dyadobacter</taxon>
    </lineage>
</organism>
<gene>
    <name evidence="3" type="ORF">HWI92_16385</name>
</gene>
<dbReference type="InterPro" id="IPR010982">
    <property type="entry name" value="Lambda_DNA-bd_dom_sf"/>
</dbReference>
<dbReference type="NCBIfam" id="NF041951">
    <property type="entry name" value="phage_RstR"/>
    <property type="match status" value="1"/>
</dbReference>
<dbReference type="SUPFAM" id="SSF47413">
    <property type="entry name" value="lambda repressor-like DNA-binding domains"/>
    <property type="match status" value="1"/>
</dbReference>
<sequence>MVFGERLLSIRKAKKSSQEELVKAIGVHAPVIGRYERGEVKPLIEVAIKLADALQMSVDYLVGNSDMELDKQTLNRMQQMAKMPDADRMQIFMVIDALIRDFNAKKQYAV</sequence>
<evidence type="ECO:0000259" key="2">
    <source>
        <dbReference type="PROSITE" id="PS50943"/>
    </source>
</evidence>
<dbReference type="InterPro" id="IPR049639">
    <property type="entry name" value="RstR"/>
</dbReference>
<proteinExistence type="predicted"/>
<dbReference type="PROSITE" id="PS50943">
    <property type="entry name" value="HTH_CROC1"/>
    <property type="match status" value="1"/>
</dbReference>